<reference evidence="4" key="2">
    <citation type="journal article" date="2021" name="PeerJ">
        <title>Extensive microbial diversity within the chicken gut microbiome revealed by metagenomics and culture.</title>
        <authorList>
            <person name="Gilroy R."/>
            <person name="Ravi A."/>
            <person name="Getino M."/>
            <person name="Pursley I."/>
            <person name="Horton D.L."/>
            <person name="Alikhan N.F."/>
            <person name="Baker D."/>
            <person name="Gharbi K."/>
            <person name="Hall N."/>
            <person name="Watson M."/>
            <person name="Adriaenssens E.M."/>
            <person name="Foster-Nyarko E."/>
            <person name="Jarju S."/>
            <person name="Secka A."/>
            <person name="Antonio M."/>
            <person name="Oren A."/>
            <person name="Chaudhuri R.R."/>
            <person name="La Ragione R."/>
            <person name="Hildebrand F."/>
            <person name="Pallen M.J."/>
        </authorList>
    </citation>
    <scope>NUCLEOTIDE SEQUENCE</scope>
    <source>
        <strain evidence="4">CHK178-757</strain>
    </source>
</reference>
<reference evidence="4" key="1">
    <citation type="submission" date="2020-10" db="EMBL/GenBank/DDBJ databases">
        <authorList>
            <person name="Gilroy R."/>
        </authorList>
    </citation>
    <scope>NUCLEOTIDE SEQUENCE</scope>
    <source>
        <strain evidence="4">CHK178-757</strain>
    </source>
</reference>
<name>A0A9D1JPG2_9FIRM</name>
<evidence type="ECO:0000259" key="3">
    <source>
        <dbReference type="Pfam" id="PF13240"/>
    </source>
</evidence>
<feature type="transmembrane region" description="Helical" evidence="2">
    <location>
        <begin position="58"/>
        <end position="83"/>
    </location>
</feature>
<evidence type="ECO:0000256" key="2">
    <source>
        <dbReference type="SAM" id="Phobius"/>
    </source>
</evidence>
<organism evidence="4 5">
    <name type="scientific">Candidatus Scybalocola faecigallinarum</name>
    <dbReference type="NCBI Taxonomy" id="2840941"/>
    <lineage>
        <taxon>Bacteria</taxon>
        <taxon>Bacillati</taxon>
        <taxon>Bacillota</taxon>
        <taxon>Clostridia</taxon>
        <taxon>Lachnospirales</taxon>
        <taxon>Lachnospiraceae</taxon>
        <taxon>Lachnospiraceae incertae sedis</taxon>
        <taxon>Candidatus Scybalocola (ex Gilroy et al. 2021)</taxon>
    </lineage>
</organism>
<gene>
    <name evidence="4" type="ORF">IAB46_00805</name>
</gene>
<keyword evidence="2" id="KW-1133">Transmembrane helix</keyword>
<evidence type="ECO:0000313" key="4">
    <source>
        <dbReference type="EMBL" id="HIS46096.1"/>
    </source>
</evidence>
<proteinExistence type="predicted"/>
<dbReference type="SUPFAM" id="SSF69304">
    <property type="entry name" value="Tricorn protease N-terminal domain"/>
    <property type="match status" value="1"/>
</dbReference>
<accession>A0A9D1JPG2</accession>
<feature type="region of interest" description="Disordered" evidence="1">
    <location>
        <begin position="35"/>
        <end position="54"/>
    </location>
</feature>
<protein>
    <submittedName>
        <fullName evidence="4">Zinc-ribbon domain-containing protein</fullName>
    </submittedName>
</protein>
<dbReference type="EMBL" id="DVIT01000004">
    <property type="protein sequence ID" value="HIS46096.1"/>
    <property type="molecule type" value="Genomic_DNA"/>
</dbReference>
<sequence length="544" mass="60904">MYCIYCGHKNEDGASFCTKCGKPIESFEEEPAPVPDIFQVPTGPQQPPQDPKKKKTGLLVGLIVGAGVFIIAVIVACVIVFGGREHRAYEEQMEIGEAYFQEEDYNQARAVIDYGKTVVSDSKALKEKEQEIKDDLANGNPGTDAGMPERSDGNSGDGNTGEETLESREEIQAEETQEQTQEQTLPLEDPDMADGNVPEETPDNPWVTTYNDLYFANGNFIVVDLDSIDIYDETLAPVFHYDSEESWYFSMAVTDGTTLYAAANTTSEDGMTGSSVIYRLDIPSGSMEPLYRNDVRNIYLGGCTGERLYYYSSTAQDWMNPGIYYFDLAQPSEHALEIHQSYVEYVGADFFVTTGQRSDVSPVPICVYDLEGNVVIQLAERGMSFEVHGRKIYYSEVTDPESYYPCVIKVYDIDTGETQTLTSDLYLLDFDVCQDGSGLWAQADLDPQTDGFAPDTLVKVDFESGEMEEVYSDPGNVFTYKEVYGHMYIFSGQEMLIYEPEYHETYSVYTLGADESFRGFLQADGAFYLCYVNRAQENVVILLQ</sequence>
<comment type="caution">
    <text evidence="4">The sequence shown here is derived from an EMBL/GenBank/DDBJ whole genome shotgun (WGS) entry which is preliminary data.</text>
</comment>
<dbReference type="Proteomes" id="UP000823927">
    <property type="component" value="Unassembled WGS sequence"/>
</dbReference>
<keyword evidence="2" id="KW-0812">Transmembrane</keyword>
<evidence type="ECO:0000256" key="1">
    <source>
        <dbReference type="SAM" id="MobiDB-lite"/>
    </source>
</evidence>
<keyword evidence="2" id="KW-0472">Membrane</keyword>
<dbReference type="AlphaFoldDB" id="A0A9D1JPG2"/>
<dbReference type="Pfam" id="PF13240">
    <property type="entry name" value="Zn_Ribbon_1"/>
    <property type="match status" value="1"/>
</dbReference>
<dbReference type="InterPro" id="IPR026870">
    <property type="entry name" value="Zinc_ribbon_dom"/>
</dbReference>
<feature type="region of interest" description="Disordered" evidence="1">
    <location>
        <begin position="130"/>
        <end position="206"/>
    </location>
</feature>
<feature type="domain" description="Zinc-ribbon" evidence="3">
    <location>
        <begin position="2"/>
        <end position="24"/>
    </location>
</feature>
<evidence type="ECO:0000313" key="5">
    <source>
        <dbReference type="Proteomes" id="UP000823927"/>
    </source>
</evidence>